<keyword evidence="3" id="KW-1185">Reference proteome</keyword>
<comment type="caution">
    <text evidence="2">The sequence shown here is derived from an EMBL/GenBank/DDBJ whole genome shotgun (WGS) entry which is preliminary data.</text>
</comment>
<evidence type="ECO:0000256" key="1">
    <source>
        <dbReference type="SAM" id="SignalP"/>
    </source>
</evidence>
<accession>A0ABQ4XP15</accession>
<evidence type="ECO:0000313" key="3">
    <source>
        <dbReference type="Proteomes" id="UP001151760"/>
    </source>
</evidence>
<keyword evidence="1" id="KW-0732">Signal</keyword>
<evidence type="ECO:0000313" key="2">
    <source>
        <dbReference type="EMBL" id="GJS66771.1"/>
    </source>
</evidence>
<organism evidence="2 3">
    <name type="scientific">Tanacetum coccineum</name>
    <dbReference type="NCBI Taxonomy" id="301880"/>
    <lineage>
        <taxon>Eukaryota</taxon>
        <taxon>Viridiplantae</taxon>
        <taxon>Streptophyta</taxon>
        <taxon>Embryophyta</taxon>
        <taxon>Tracheophyta</taxon>
        <taxon>Spermatophyta</taxon>
        <taxon>Magnoliopsida</taxon>
        <taxon>eudicotyledons</taxon>
        <taxon>Gunneridae</taxon>
        <taxon>Pentapetalae</taxon>
        <taxon>asterids</taxon>
        <taxon>campanulids</taxon>
        <taxon>Asterales</taxon>
        <taxon>Asteraceae</taxon>
        <taxon>Asteroideae</taxon>
        <taxon>Anthemideae</taxon>
        <taxon>Anthemidinae</taxon>
        <taxon>Tanacetum</taxon>
    </lineage>
</organism>
<dbReference type="Proteomes" id="UP001151760">
    <property type="component" value="Unassembled WGS sequence"/>
</dbReference>
<reference evidence="2" key="2">
    <citation type="submission" date="2022-01" db="EMBL/GenBank/DDBJ databases">
        <authorList>
            <person name="Yamashiro T."/>
            <person name="Shiraishi A."/>
            <person name="Satake H."/>
            <person name="Nakayama K."/>
        </authorList>
    </citation>
    <scope>NUCLEOTIDE SEQUENCE</scope>
</reference>
<gene>
    <name evidence="2" type="ORF">Tco_0681335</name>
</gene>
<name>A0ABQ4XP15_9ASTR</name>
<proteinExistence type="predicted"/>
<protein>
    <submittedName>
        <fullName evidence="2">Uncharacterized protein</fullName>
    </submittedName>
</protein>
<sequence length="178" mass="19492">EFKGKDIEALLLSLLNLLLDVQSVVDNNSMLSCISSSIYLSSLKCVPVFKDPFGGMNNMEKVLSSITLNANDRWPKGRDRVMTLGKSNDHLKEGLSVHDLINSERKLREERNVKMLCTAWQFIHHHHTLRSPSKPGRAKYCTISGAIRGSELSAAVAGFSGLGVGDTSFYVAVAGAKD</sequence>
<feature type="non-terminal residue" evidence="2">
    <location>
        <position position="1"/>
    </location>
</feature>
<reference evidence="2" key="1">
    <citation type="journal article" date="2022" name="Int. J. Mol. Sci.">
        <title>Draft Genome of Tanacetum Coccineum: Genomic Comparison of Closely Related Tanacetum-Family Plants.</title>
        <authorList>
            <person name="Yamashiro T."/>
            <person name="Shiraishi A."/>
            <person name="Nakayama K."/>
            <person name="Satake H."/>
        </authorList>
    </citation>
    <scope>NUCLEOTIDE SEQUENCE</scope>
</reference>
<feature type="chain" id="PRO_5045440106" evidence="1">
    <location>
        <begin position="24"/>
        <end position="178"/>
    </location>
</feature>
<dbReference type="EMBL" id="BQNB010009673">
    <property type="protein sequence ID" value="GJS66771.1"/>
    <property type="molecule type" value="Genomic_DNA"/>
</dbReference>
<feature type="signal peptide" evidence="1">
    <location>
        <begin position="1"/>
        <end position="23"/>
    </location>
</feature>